<proteinExistence type="predicted"/>
<sequence>MLPFASLSDSQPHVVSENPSYAIPPSALQTACRVKDCLRRPRSAAEYRGYCMRRIQRALHSSSPITARWGKQNILAAVSITACSTGLSASSPRRKDYEKTS</sequence>
<gene>
    <name evidence="2" type="ORF">L596_008011</name>
</gene>
<dbReference type="EMBL" id="AZBU02000002">
    <property type="protein sequence ID" value="TKR93588.1"/>
    <property type="molecule type" value="Genomic_DNA"/>
</dbReference>
<feature type="compositionally biased region" description="Polar residues" evidence="1">
    <location>
        <begin position="7"/>
        <end position="19"/>
    </location>
</feature>
<reference evidence="2 3" key="2">
    <citation type="journal article" date="2019" name="G3 (Bethesda)">
        <title>Hybrid Assembly of the Genome of the Entomopathogenic Nematode Steinernema carpocapsae Identifies the X-Chromosome.</title>
        <authorList>
            <person name="Serra L."/>
            <person name="Macchietto M."/>
            <person name="Macias-Munoz A."/>
            <person name="McGill C.J."/>
            <person name="Rodriguez I.M."/>
            <person name="Rodriguez B."/>
            <person name="Murad R."/>
            <person name="Mortazavi A."/>
        </authorList>
    </citation>
    <scope>NUCLEOTIDE SEQUENCE [LARGE SCALE GENOMIC DNA]</scope>
    <source>
        <strain evidence="2 3">ALL</strain>
    </source>
</reference>
<evidence type="ECO:0000256" key="1">
    <source>
        <dbReference type="SAM" id="MobiDB-lite"/>
    </source>
</evidence>
<keyword evidence="3" id="KW-1185">Reference proteome</keyword>
<protein>
    <submittedName>
        <fullName evidence="2">Uncharacterized protein</fullName>
    </submittedName>
</protein>
<comment type="caution">
    <text evidence="2">The sequence shown here is derived from an EMBL/GenBank/DDBJ whole genome shotgun (WGS) entry which is preliminary data.</text>
</comment>
<dbReference type="AlphaFoldDB" id="A0A4U5PB94"/>
<dbReference type="Proteomes" id="UP000298663">
    <property type="component" value="Unassembled WGS sequence"/>
</dbReference>
<name>A0A4U5PB94_STECR</name>
<evidence type="ECO:0000313" key="3">
    <source>
        <dbReference type="Proteomes" id="UP000298663"/>
    </source>
</evidence>
<reference evidence="2 3" key="1">
    <citation type="journal article" date="2015" name="Genome Biol.">
        <title>Comparative genomics of Steinernema reveals deeply conserved gene regulatory networks.</title>
        <authorList>
            <person name="Dillman A.R."/>
            <person name="Macchietto M."/>
            <person name="Porter C.F."/>
            <person name="Rogers A."/>
            <person name="Williams B."/>
            <person name="Antoshechkin I."/>
            <person name="Lee M.M."/>
            <person name="Goodwin Z."/>
            <person name="Lu X."/>
            <person name="Lewis E.E."/>
            <person name="Goodrich-Blair H."/>
            <person name="Stock S.P."/>
            <person name="Adams B.J."/>
            <person name="Sternberg P.W."/>
            <person name="Mortazavi A."/>
        </authorList>
    </citation>
    <scope>NUCLEOTIDE SEQUENCE [LARGE SCALE GENOMIC DNA]</scope>
    <source>
        <strain evidence="2 3">ALL</strain>
    </source>
</reference>
<evidence type="ECO:0000313" key="2">
    <source>
        <dbReference type="EMBL" id="TKR93588.1"/>
    </source>
</evidence>
<feature type="region of interest" description="Disordered" evidence="1">
    <location>
        <begin position="1"/>
        <end position="20"/>
    </location>
</feature>
<accession>A0A4U5PB94</accession>
<organism evidence="2 3">
    <name type="scientific">Steinernema carpocapsae</name>
    <name type="common">Entomopathogenic nematode</name>
    <dbReference type="NCBI Taxonomy" id="34508"/>
    <lineage>
        <taxon>Eukaryota</taxon>
        <taxon>Metazoa</taxon>
        <taxon>Ecdysozoa</taxon>
        <taxon>Nematoda</taxon>
        <taxon>Chromadorea</taxon>
        <taxon>Rhabditida</taxon>
        <taxon>Tylenchina</taxon>
        <taxon>Panagrolaimomorpha</taxon>
        <taxon>Strongyloidoidea</taxon>
        <taxon>Steinernematidae</taxon>
        <taxon>Steinernema</taxon>
    </lineage>
</organism>